<accession>A0A1L8FWL6</accession>
<dbReference type="AlphaFoldDB" id="A0A1L8FWL6"/>
<protein>
    <submittedName>
        <fullName evidence="2">PYLa/PGLa A-like</fullName>
    </submittedName>
</protein>
<gene>
    <name evidence="2" type="primary">LOC121394631</name>
</gene>
<keyword evidence="1" id="KW-1185">Reference proteome</keyword>
<sequence>MYKEIFLCVFFAAIAAKSMAQPTATENMSERYGRGMASKAGAIAGKLAKVAIKAALGRRNAWDHEDAKRMAPRFTMLPENDRKIKQFLPGKPGR</sequence>
<organism evidence="1 2">
    <name type="scientific">Xenopus laevis</name>
    <name type="common">African clawed frog</name>
    <dbReference type="NCBI Taxonomy" id="8355"/>
    <lineage>
        <taxon>Eukaryota</taxon>
        <taxon>Metazoa</taxon>
        <taxon>Chordata</taxon>
        <taxon>Craniata</taxon>
        <taxon>Vertebrata</taxon>
        <taxon>Euteleostomi</taxon>
        <taxon>Amphibia</taxon>
        <taxon>Batrachia</taxon>
        <taxon>Anura</taxon>
        <taxon>Pipoidea</taxon>
        <taxon>Pipidae</taxon>
        <taxon>Xenopodinae</taxon>
        <taxon>Xenopus</taxon>
        <taxon>Xenopus</taxon>
    </lineage>
</organism>
<dbReference type="GeneID" id="121394631"/>
<reference evidence="2" key="1">
    <citation type="submission" date="2025-08" db="UniProtKB">
        <authorList>
            <consortium name="RefSeq"/>
        </authorList>
    </citation>
    <scope>IDENTIFICATION</scope>
    <source>
        <strain evidence="2">J_2021</strain>
        <tissue evidence="2">Erythrocytes</tissue>
    </source>
</reference>
<evidence type="ECO:0000313" key="1">
    <source>
        <dbReference type="Proteomes" id="UP000186698"/>
    </source>
</evidence>
<proteinExistence type="predicted"/>
<evidence type="ECO:0000313" key="2">
    <source>
        <dbReference type="RefSeq" id="XP_041422017.1"/>
    </source>
</evidence>
<dbReference type="RefSeq" id="XP_041422017.1">
    <property type="nucleotide sequence ID" value="XM_041566083.1"/>
</dbReference>
<dbReference type="PaxDb" id="8355-A0A1L8FWL6"/>
<dbReference type="KEGG" id="xla:121394631"/>
<dbReference type="CTD" id="121394631"/>
<dbReference type="Proteomes" id="UP000186698">
    <property type="component" value="Chromosome 6L"/>
</dbReference>
<name>A0A1L8FWL6_XENLA</name>
<dbReference type="OMA" id="ENMSERY"/>